<dbReference type="Pfam" id="PF13041">
    <property type="entry name" value="PPR_2"/>
    <property type="match status" value="2"/>
</dbReference>
<keyword evidence="7" id="KW-0732">Signal</keyword>
<evidence type="ECO:0000256" key="5">
    <source>
        <dbReference type="ARBA" id="ARBA00023128"/>
    </source>
</evidence>
<dbReference type="FunFam" id="1.25.40.10:FF:000385">
    <property type="entry name" value="Pentatricopeptide repeat-containing protein mitochondrial"/>
    <property type="match status" value="1"/>
</dbReference>
<feature type="chain" id="PRO_5043563497" description="Pentatricopeptide repeat-containing protein" evidence="7">
    <location>
        <begin position="18"/>
        <end position="777"/>
    </location>
</feature>
<dbReference type="NCBIfam" id="TIGR00756">
    <property type="entry name" value="PPR"/>
    <property type="match status" value="4"/>
</dbReference>
<dbReference type="Pfam" id="PF01535">
    <property type="entry name" value="PPR"/>
    <property type="match status" value="3"/>
</dbReference>
<dbReference type="PROSITE" id="PS51375">
    <property type="entry name" value="PPR"/>
    <property type="match status" value="4"/>
</dbReference>
<dbReference type="InterPro" id="IPR011990">
    <property type="entry name" value="TPR-like_helical_dom_sf"/>
</dbReference>
<dbReference type="GO" id="GO:0003729">
    <property type="term" value="F:mRNA binding"/>
    <property type="evidence" value="ECO:0007669"/>
    <property type="project" value="UniProtKB-ARBA"/>
</dbReference>
<organism evidence="8 9">
    <name type="scientific">Dendrobium chrysotoxum</name>
    <name type="common">Orchid</name>
    <dbReference type="NCBI Taxonomy" id="161865"/>
    <lineage>
        <taxon>Eukaryota</taxon>
        <taxon>Viridiplantae</taxon>
        <taxon>Streptophyta</taxon>
        <taxon>Embryophyta</taxon>
        <taxon>Tracheophyta</taxon>
        <taxon>Spermatophyta</taxon>
        <taxon>Magnoliopsida</taxon>
        <taxon>Liliopsida</taxon>
        <taxon>Asparagales</taxon>
        <taxon>Orchidaceae</taxon>
        <taxon>Epidendroideae</taxon>
        <taxon>Malaxideae</taxon>
        <taxon>Dendrobiinae</taxon>
        <taxon>Dendrobium</taxon>
    </lineage>
</organism>
<dbReference type="AlphaFoldDB" id="A0AAV7FY64"/>
<evidence type="ECO:0000256" key="1">
    <source>
        <dbReference type="ARBA" id="ARBA00004173"/>
    </source>
</evidence>
<feature type="signal peptide" evidence="7">
    <location>
        <begin position="1"/>
        <end position="17"/>
    </location>
</feature>
<evidence type="ECO:0000256" key="7">
    <source>
        <dbReference type="SAM" id="SignalP"/>
    </source>
</evidence>
<proteinExistence type="inferred from homology"/>
<evidence type="ECO:0008006" key="10">
    <source>
        <dbReference type="Google" id="ProtNLM"/>
    </source>
</evidence>
<reference evidence="8 9" key="1">
    <citation type="journal article" date="2021" name="Hortic Res">
        <title>Chromosome-scale assembly of the Dendrobium chrysotoxum genome enhances the understanding of orchid evolution.</title>
        <authorList>
            <person name="Zhang Y."/>
            <person name="Zhang G.Q."/>
            <person name="Zhang D."/>
            <person name="Liu X.D."/>
            <person name="Xu X.Y."/>
            <person name="Sun W.H."/>
            <person name="Yu X."/>
            <person name="Zhu X."/>
            <person name="Wang Z.W."/>
            <person name="Zhao X."/>
            <person name="Zhong W.Y."/>
            <person name="Chen H."/>
            <person name="Yin W.L."/>
            <person name="Huang T."/>
            <person name="Niu S.C."/>
            <person name="Liu Z.J."/>
        </authorList>
    </citation>
    <scope>NUCLEOTIDE SEQUENCE [LARGE SCALE GENOMIC DNA]</scope>
    <source>
        <strain evidence="8">Lindl</strain>
    </source>
</reference>
<evidence type="ECO:0000313" key="8">
    <source>
        <dbReference type="EMBL" id="KAH0448310.1"/>
    </source>
</evidence>
<evidence type="ECO:0000313" key="9">
    <source>
        <dbReference type="Proteomes" id="UP000775213"/>
    </source>
</evidence>
<comment type="caution">
    <text evidence="8">The sequence shown here is derived from an EMBL/GenBank/DDBJ whole genome shotgun (WGS) entry which is preliminary data.</text>
</comment>
<keyword evidence="5" id="KW-0496">Mitochondrion</keyword>
<dbReference type="Proteomes" id="UP000775213">
    <property type="component" value="Unassembled WGS sequence"/>
</dbReference>
<keyword evidence="3" id="KW-0677">Repeat</keyword>
<dbReference type="InterPro" id="IPR002885">
    <property type="entry name" value="PPR_rpt"/>
</dbReference>
<dbReference type="SUPFAM" id="SSF48452">
    <property type="entry name" value="TPR-like"/>
    <property type="match status" value="1"/>
</dbReference>
<evidence type="ECO:0000256" key="6">
    <source>
        <dbReference type="PROSITE-ProRule" id="PRU00708"/>
    </source>
</evidence>
<evidence type="ECO:0000256" key="2">
    <source>
        <dbReference type="ARBA" id="ARBA00007626"/>
    </source>
</evidence>
<comment type="subcellular location">
    <subcellularLocation>
        <location evidence="1">Mitochondrion</location>
    </subcellularLocation>
</comment>
<sequence length="777" mass="88617">MAMAKAALKVLPCGLLASRRLSVATMLMDSTAVAETATLPEFKPLYRRLSGLRATPGGSVAEILKEWQSEGKRVTESQLLNFVRQLRRYKSYKTALELMDWMDANGIKLSSSSHAVRLDIVAKFKGIDEAEKYFANLPEISKNQQTYGALLSGYCQGKLSDKAIALFNKMQEQNISCNTLTYNNLMSLHMKLGHPEKASSLLQEMKAANISPDAITYCLLMNSCTSRNDIDSLESFVGEIEKDTQGPLSWSIYSNMASHFIAAGLFEKAEFSLKNLEAVMDSHDRACYHHLISMFASVGNLAEVIRVWKLLKNAFKKTTNRSFMIMFQACIKLDKMDMLKHCYDEWQFMHLSYDIRLPFIVMNAYMRKDMIKEFELVLDNFIERGYGNDCFTWETFIGYNLRRNEVDLALKSFKLAICCNKPHQWSPKKELVKEFLRYFELMDWMEGQQLGGNHAVRIDLLSKLKGIGMAEEYFYSIPDTAKNHQTYGALLSCYCSEKLKDKAIAIHNKMKELGLASSALAYNNVMSLHMKSGQPEEVRRLFDEMKATKTFPDKCSYKILIESYALLNDIDSIESILQEMEGKEGAWHWSLYCHLAAIYNSAKLFEKARIALKKAELMMNGRDSSPFPFLISLYAGAGDLLEAKRVWASLNARIQKSRLPTNKEYLVMLQALKKLHDVAALKVLFEEWESNCVSYDMKLVNAVIGAYLEKHMVEEARQLLDKAMEEGAHLVLKSFWLFIDHYIKKGEKDQARWWSVAASSLVKRGHSGGLELLLMIT</sequence>
<dbReference type="PANTHER" id="PTHR45717">
    <property type="entry name" value="OS12G0527900 PROTEIN"/>
    <property type="match status" value="1"/>
</dbReference>
<protein>
    <recommendedName>
        <fullName evidence="10">Pentatricopeptide repeat-containing protein</fullName>
    </recommendedName>
</protein>
<keyword evidence="4" id="KW-0809">Transit peptide</keyword>
<feature type="repeat" description="PPR" evidence="6">
    <location>
        <begin position="518"/>
        <end position="552"/>
    </location>
</feature>
<dbReference type="GO" id="GO:0005739">
    <property type="term" value="C:mitochondrion"/>
    <property type="evidence" value="ECO:0007669"/>
    <property type="project" value="UniProtKB-SubCell"/>
</dbReference>
<feature type="repeat" description="PPR" evidence="6">
    <location>
        <begin position="483"/>
        <end position="517"/>
    </location>
</feature>
<gene>
    <name evidence="8" type="ORF">IEQ34_022110</name>
</gene>
<dbReference type="PANTHER" id="PTHR45717:SF8">
    <property type="entry name" value="OS01G0301000 PROTEIN"/>
    <property type="match status" value="1"/>
</dbReference>
<feature type="repeat" description="PPR" evidence="6">
    <location>
        <begin position="178"/>
        <end position="212"/>
    </location>
</feature>
<dbReference type="Gene3D" id="1.25.40.10">
    <property type="entry name" value="Tetratricopeptide repeat domain"/>
    <property type="match status" value="4"/>
</dbReference>
<dbReference type="EMBL" id="JAGFBR010000019">
    <property type="protein sequence ID" value="KAH0448310.1"/>
    <property type="molecule type" value="Genomic_DNA"/>
</dbReference>
<evidence type="ECO:0000256" key="4">
    <source>
        <dbReference type="ARBA" id="ARBA00022946"/>
    </source>
</evidence>
<feature type="repeat" description="PPR" evidence="6">
    <location>
        <begin position="143"/>
        <end position="177"/>
    </location>
</feature>
<comment type="similarity">
    <text evidence="2">Belongs to the PPR family. P subfamily.</text>
</comment>
<accession>A0AAV7FY64</accession>
<keyword evidence="9" id="KW-1185">Reference proteome</keyword>
<name>A0AAV7FY64_DENCH</name>
<evidence type="ECO:0000256" key="3">
    <source>
        <dbReference type="ARBA" id="ARBA00022737"/>
    </source>
</evidence>